<accession>E3NJQ3</accession>
<evidence type="ECO:0000256" key="1">
    <source>
        <dbReference type="SAM" id="MobiDB-lite"/>
    </source>
</evidence>
<feature type="compositionally biased region" description="Acidic residues" evidence="1">
    <location>
        <begin position="1"/>
        <end position="11"/>
    </location>
</feature>
<dbReference type="HOGENOM" id="CLU_2801275_0_0_1"/>
<dbReference type="OrthoDB" id="5825804at2759"/>
<reference evidence="2" key="1">
    <citation type="submission" date="2007-07" db="EMBL/GenBank/DDBJ databases">
        <title>PCAP assembly of the Caenorhabditis remanei genome.</title>
        <authorList>
            <consortium name="The Caenorhabditis remanei Sequencing Consortium"/>
            <person name="Wilson R.K."/>
        </authorList>
    </citation>
    <scope>NUCLEOTIDE SEQUENCE [LARGE SCALE GENOMIC DNA]</scope>
    <source>
        <strain evidence="2">PB4641</strain>
    </source>
</reference>
<protein>
    <submittedName>
        <fullName evidence="2">Uncharacterized protein</fullName>
    </submittedName>
</protein>
<dbReference type="eggNOG" id="KOG1065">
    <property type="taxonomic scope" value="Eukaryota"/>
</dbReference>
<keyword evidence="3" id="KW-1185">Reference proteome</keyword>
<evidence type="ECO:0000313" key="2">
    <source>
        <dbReference type="EMBL" id="EFP01095.1"/>
    </source>
</evidence>
<feature type="non-terminal residue" evidence="2">
    <location>
        <position position="68"/>
    </location>
</feature>
<gene>
    <name evidence="2" type="ORF">CRE_17634</name>
</gene>
<dbReference type="AlphaFoldDB" id="E3NJQ3"/>
<sequence>MASEPMEEDDSFNQPVPRSTPYIPPQQSKKEDSDPESDDSFETFAPTQTTNGGSLKSSASSTQSTGIS</sequence>
<dbReference type="STRING" id="31234.E3NJQ3"/>
<dbReference type="Proteomes" id="UP000008281">
    <property type="component" value="Unassembled WGS sequence"/>
</dbReference>
<dbReference type="InParanoid" id="E3NJQ3"/>
<name>E3NJQ3_CAERE</name>
<dbReference type="EMBL" id="DS268751">
    <property type="protein sequence ID" value="EFP01095.1"/>
    <property type="molecule type" value="Genomic_DNA"/>
</dbReference>
<feature type="region of interest" description="Disordered" evidence="1">
    <location>
        <begin position="1"/>
        <end position="68"/>
    </location>
</feature>
<organism evidence="3">
    <name type="scientific">Caenorhabditis remanei</name>
    <name type="common">Caenorhabditis vulgaris</name>
    <dbReference type="NCBI Taxonomy" id="31234"/>
    <lineage>
        <taxon>Eukaryota</taxon>
        <taxon>Metazoa</taxon>
        <taxon>Ecdysozoa</taxon>
        <taxon>Nematoda</taxon>
        <taxon>Chromadorea</taxon>
        <taxon>Rhabditida</taxon>
        <taxon>Rhabditina</taxon>
        <taxon>Rhabditomorpha</taxon>
        <taxon>Rhabditoidea</taxon>
        <taxon>Rhabditidae</taxon>
        <taxon>Peloderinae</taxon>
        <taxon>Caenorhabditis</taxon>
    </lineage>
</organism>
<feature type="compositionally biased region" description="Low complexity" evidence="1">
    <location>
        <begin position="50"/>
        <end position="68"/>
    </location>
</feature>
<evidence type="ECO:0000313" key="3">
    <source>
        <dbReference type="Proteomes" id="UP000008281"/>
    </source>
</evidence>
<proteinExistence type="predicted"/>